<keyword evidence="3" id="KW-1185">Reference proteome</keyword>
<evidence type="ECO:0000256" key="1">
    <source>
        <dbReference type="SAM" id="SignalP"/>
    </source>
</evidence>
<evidence type="ECO:0000313" key="2">
    <source>
        <dbReference type="EMBL" id="QJR14947.1"/>
    </source>
</evidence>
<dbReference type="KEGG" id="upl:DSM104440_01762"/>
<feature type="chain" id="PRO_5026971511" description="Lipid-binding SYLF domain-containing protein" evidence="1">
    <location>
        <begin position="25"/>
        <end position="195"/>
    </location>
</feature>
<dbReference type="PROSITE" id="PS51257">
    <property type="entry name" value="PROKAR_LIPOPROTEIN"/>
    <property type="match status" value="1"/>
</dbReference>
<organism evidence="2 3">
    <name type="scientific">Usitatibacter palustris</name>
    <dbReference type="NCBI Taxonomy" id="2732487"/>
    <lineage>
        <taxon>Bacteria</taxon>
        <taxon>Pseudomonadati</taxon>
        <taxon>Pseudomonadota</taxon>
        <taxon>Betaproteobacteria</taxon>
        <taxon>Nitrosomonadales</taxon>
        <taxon>Usitatibacteraceae</taxon>
        <taxon>Usitatibacter</taxon>
    </lineage>
</organism>
<keyword evidence="1" id="KW-0732">Signal</keyword>
<dbReference type="AlphaFoldDB" id="A0A6M4HA73"/>
<dbReference type="EMBL" id="CP053073">
    <property type="protein sequence ID" value="QJR14947.1"/>
    <property type="molecule type" value="Genomic_DNA"/>
</dbReference>
<dbReference type="InParanoid" id="A0A6M4HA73"/>
<dbReference type="RefSeq" id="WP_171161800.1">
    <property type="nucleotide sequence ID" value="NZ_CP053073.1"/>
</dbReference>
<evidence type="ECO:0000313" key="3">
    <source>
        <dbReference type="Proteomes" id="UP000503096"/>
    </source>
</evidence>
<feature type="signal peptide" evidence="1">
    <location>
        <begin position="1"/>
        <end position="24"/>
    </location>
</feature>
<name>A0A6M4HA73_9PROT</name>
<dbReference type="Proteomes" id="UP000503096">
    <property type="component" value="Chromosome"/>
</dbReference>
<evidence type="ECO:0008006" key="4">
    <source>
        <dbReference type="Google" id="ProtNLM"/>
    </source>
</evidence>
<proteinExistence type="predicted"/>
<gene>
    <name evidence="2" type="ORF">DSM104440_01762</name>
</gene>
<protein>
    <recommendedName>
        <fullName evidence="4">Lipid-binding SYLF domain-containing protein</fullName>
    </recommendedName>
</protein>
<accession>A0A6M4HA73</accession>
<sequence length="195" mass="20804">MKTQAATKLLIASLAVFLASCATGAGDSVDKRRDALRKIHDETLVEFYKTKPEIKAELEAAVGYGVFDGSQVNVVLFVGSLGAGVLVDNKDKKETFMKLARAGTGPGVGYKSYRQLLVFKDRTLFDAFRTVGADVGASADATMKTKATGGVSLDGSVSFNPLLSVYQYTERGALLQANWGGVAYLPDEELNAPPR</sequence>
<reference evidence="2 3" key="1">
    <citation type="submission" date="2020-04" db="EMBL/GenBank/DDBJ databases">
        <title>Usitatibacter rugosus gen. nov., sp. nov. and Usitatibacter palustris sp. nov., novel members of Usitatibacteraceae fam. nov. within the order Nitrosomonadales isolated from soil.</title>
        <authorList>
            <person name="Huber K.J."/>
            <person name="Neumann-Schaal M."/>
            <person name="Geppert A."/>
            <person name="Luckner M."/>
            <person name="Wanner G."/>
            <person name="Overmann J."/>
        </authorList>
    </citation>
    <scope>NUCLEOTIDE SEQUENCE [LARGE SCALE GENOMIC DNA]</scope>
    <source>
        <strain evidence="2 3">Swamp67</strain>
    </source>
</reference>